<evidence type="ECO:0000313" key="4">
    <source>
        <dbReference type="Proteomes" id="UP000249789"/>
    </source>
</evidence>
<evidence type="ECO:0000256" key="2">
    <source>
        <dbReference type="SAM" id="Phobius"/>
    </source>
</evidence>
<evidence type="ECO:0000313" key="3">
    <source>
        <dbReference type="EMBL" id="RAK81198.1"/>
    </source>
</evidence>
<feature type="transmembrane region" description="Helical" evidence="2">
    <location>
        <begin position="77"/>
        <end position="99"/>
    </location>
</feature>
<keyword evidence="2" id="KW-0812">Transmembrane</keyword>
<evidence type="ECO:0008006" key="5">
    <source>
        <dbReference type="Google" id="ProtNLM"/>
    </source>
</evidence>
<keyword evidence="2" id="KW-0472">Membrane</keyword>
<dbReference type="VEuPathDB" id="FungiDB:BO72DRAFT_455656"/>
<dbReference type="InterPro" id="IPR008952">
    <property type="entry name" value="Tetraspanin_EC2_sf"/>
</dbReference>
<feature type="compositionally biased region" description="Acidic residues" evidence="1">
    <location>
        <begin position="245"/>
        <end position="255"/>
    </location>
</feature>
<dbReference type="AlphaFoldDB" id="A0A8G1W2Z4"/>
<protein>
    <recommendedName>
        <fullName evidence="5">Tetraspanin Tsp3</fullName>
    </recommendedName>
</protein>
<accession>A0A8G1W2Z4</accession>
<dbReference type="RefSeq" id="XP_040805208.1">
    <property type="nucleotide sequence ID" value="XM_040946242.1"/>
</dbReference>
<dbReference type="Proteomes" id="UP000249789">
    <property type="component" value="Unassembled WGS sequence"/>
</dbReference>
<organism evidence="3 4">
    <name type="scientific">Aspergillus fijiensis CBS 313.89</name>
    <dbReference type="NCBI Taxonomy" id="1448319"/>
    <lineage>
        <taxon>Eukaryota</taxon>
        <taxon>Fungi</taxon>
        <taxon>Dikarya</taxon>
        <taxon>Ascomycota</taxon>
        <taxon>Pezizomycotina</taxon>
        <taxon>Eurotiomycetes</taxon>
        <taxon>Eurotiomycetidae</taxon>
        <taxon>Eurotiales</taxon>
        <taxon>Aspergillaceae</taxon>
        <taxon>Aspergillus</taxon>
    </lineage>
</organism>
<feature type="compositionally biased region" description="Low complexity" evidence="1">
    <location>
        <begin position="261"/>
        <end position="271"/>
    </location>
</feature>
<sequence>MLLRPNSVFLIHLLVTLLFILSFILSILAWTRTKTLFLPLPPALPILTTLLTPYTLATLTATTLLKRTASPKLTLIIPILNTLHTALTTILLTLVLAYLNNTTGVSTCTLDRTWQTYFHARDAATIRTIQDRLQCCGLRSVRDRAWPFKDRSHGDDACVLQLGYTRACAGVWRGEEVKVLWFLVVGLGVVGGLRIAFWVLRVRGMGGWVFKGDGDGGGEGIRRRREEYQRILDREVEEGGSVGDFEAEDTGEGDGGDGRDPAAAAAAAGAGRLLPHSESGYEWGQR</sequence>
<dbReference type="SUPFAM" id="SSF48652">
    <property type="entry name" value="Tetraspanin"/>
    <property type="match status" value="1"/>
</dbReference>
<keyword evidence="4" id="KW-1185">Reference proteome</keyword>
<dbReference type="OrthoDB" id="71600at2759"/>
<feature type="transmembrane region" description="Helical" evidence="2">
    <location>
        <begin position="7"/>
        <end position="31"/>
    </location>
</feature>
<evidence type="ECO:0000256" key="1">
    <source>
        <dbReference type="SAM" id="MobiDB-lite"/>
    </source>
</evidence>
<gene>
    <name evidence="3" type="ORF">BO72DRAFT_455656</name>
</gene>
<dbReference type="GO" id="GO:0016020">
    <property type="term" value="C:membrane"/>
    <property type="evidence" value="ECO:0007669"/>
    <property type="project" value="InterPro"/>
</dbReference>
<dbReference type="GeneID" id="63863575"/>
<proteinExistence type="predicted"/>
<keyword evidence="2" id="KW-1133">Transmembrane helix</keyword>
<feature type="region of interest" description="Disordered" evidence="1">
    <location>
        <begin position="235"/>
        <end position="286"/>
    </location>
</feature>
<feature type="transmembrane region" description="Helical" evidence="2">
    <location>
        <begin position="179"/>
        <end position="200"/>
    </location>
</feature>
<reference evidence="3 4" key="1">
    <citation type="submission" date="2018-02" db="EMBL/GenBank/DDBJ databases">
        <title>The genomes of Aspergillus section Nigri reveals drivers in fungal speciation.</title>
        <authorList>
            <consortium name="DOE Joint Genome Institute"/>
            <person name="Vesth T.C."/>
            <person name="Nybo J."/>
            <person name="Theobald S."/>
            <person name="Brandl J."/>
            <person name="Frisvad J.C."/>
            <person name="Nielsen K.F."/>
            <person name="Lyhne E.K."/>
            <person name="Kogle M.E."/>
            <person name="Kuo A."/>
            <person name="Riley R."/>
            <person name="Clum A."/>
            <person name="Nolan M."/>
            <person name="Lipzen A."/>
            <person name="Salamov A."/>
            <person name="Henrissat B."/>
            <person name="Wiebenga A."/>
            <person name="De vries R.P."/>
            <person name="Grigoriev I.V."/>
            <person name="Mortensen U.H."/>
            <person name="Andersen M.R."/>
            <person name="Baker S.E."/>
        </authorList>
    </citation>
    <scope>NUCLEOTIDE SEQUENCE [LARGE SCALE GENOMIC DNA]</scope>
    <source>
        <strain evidence="3 4">CBS 313.89</strain>
    </source>
</reference>
<feature type="transmembrane region" description="Helical" evidence="2">
    <location>
        <begin position="43"/>
        <end position="65"/>
    </location>
</feature>
<dbReference type="EMBL" id="KZ824626">
    <property type="protein sequence ID" value="RAK81198.1"/>
    <property type="molecule type" value="Genomic_DNA"/>
</dbReference>
<name>A0A8G1W2Z4_9EURO</name>